<gene>
    <name evidence="1" type="ORF">S03H2_19361</name>
</gene>
<protein>
    <recommendedName>
        <fullName evidence="2">AAA domain-containing protein</fullName>
    </recommendedName>
</protein>
<organism evidence="1">
    <name type="scientific">marine sediment metagenome</name>
    <dbReference type="NCBI Taxonomy" id="412755"/>
    <lineage>
        <taxon>unclassified sequences</taxon>
        <taxon>metagenomes</taxon>
        <taxon>ecological metagenomes</taxon>
    </lineage>
</organism>
<sequence length="108" mass="12005">PVETDYLALRGAEILVKQTIKMVKSKLNKKLKIKGILPTMHNTKTLHAREVLDTLKKYFKGMVFDTVIKETVKFKESSVSGSTILEYAGSSDVAEAYRQLAQEVMAGG</sequence>
<evidence type="ECO:0000313" key="1">
    <source>
        <dbReference type="EMBL" id="GAH45079.1"/>
    </source>
</evidence>
<dbReference type="SUPFAM" id="SSF52540">
    <property type="entry name" value="P-loop containing nucleoside triphosphate hydrolases"/>
    <property type="match status" value="1"/>
</dbReference>
<dbReference type="AlphaFoldDB" id="X1GU01"/>
<dbReference type="Gene3D" id="3.40.50.300">
    <property type="entry name" value="P-loop containing nucleotide triphosphate hydrolases"/>
    <property type="match status" value="1"/>
</dbReference>
<accession>X1GU01</accession>
<proteinExistence type="predicted"/>
<feature type="non-terminal residue" evidence="1">
    <location>
        <position position="1"/>
    </location>
</feature>
<dbReference type="InterPro" id="IPR050678">
    <property type="entry name" value="DNA_Partitioning_ATPase"/>
</dbReference>
<reference evidence="1" key="1">
    <citation type="journal article" date="2014" name="Front. Microbiol.">
        <title>High frequency of phylogenetically diverse reductive dehalogenase-homologous genes in deep subseafloor sedimentary metagenomes.</title>
        <authorList>
            <person name="Kawai M."/>
            <person name="Futagami T."/>
            <person name="Toyoda A."/>
            <person name="Takaki Y."/>
            <person name="Nishi S."/>
            <person name="Hori S."/>
            <person name="Arai W."/>
            <person name="Tsubouchi T."/>
            <person name="Morono Y."/>
            <person name="Uchiyama I."/>
            <person name="Ito T."/>
            <person name="Fujiyama A."/>
            <person name="Inagaki F."/>
            <person name="Takami H."/>
        </authorList>
    </citation>
    <scope>NUCLEOTIDE SEQUENCE</scope>
    <source>
        <strain evidence="1">Expedition CK06-06</strain>
    </source>
</reference>
<dbReference type="PANTHER" id="PTHR13696:SF99">
    <property type="entry name" value="COBYRINIC ACID AC-DIAMIDE SYNTHASE"/>
    <property type="match status" value="1"/>
</dbReference>
<comment type="caution">
    <text evidence="1">The sequence shown here is derived from an EMBL/GenBank/DDBJ whole genome shotgun (WGS) entry which is preliminary data.</text>
</comment>
<dbReference type="EMBL" id="BARU01010107">
    <property type="protein sequence ID" value="GAH45079.1"/>
    <property type="molecule type" value="Genomic_DNA"/>
</dbReference>
<dbReference type="InterPro" id="IPR027417">
    <property type="entry name" value="P-loop_NTPase"/>
</dbReference>
<evidence type="ECO:0008006" key="2">
    <source>
        <dbReference type="Google" id="ProtNLM"/>
    </source>
</evidence>
<dbReference type="PANTHER" id="PTHR13696">
    <property type="entry name" value="P-LOOP CONTAINING NUCLEOSIDE TRIPHOSPHATE HYDROLASE"/>
    <property type="match status" value="1"/>
</dbReference>
<name>X1GU01_9ZZZZ</name>